<dbReference type="PANTHER" id="PTHR30469">
    <property type="entry name" value="MULTIDRUG RESISTANCE PROTEIN MDTA"/>
    <property type="match status" value="1"/>
</dbReference>
<dbReference type="PANTHER" id="PTHR30469:SF18">
    <property type="entry name" value="RESISTANCE-NODULATION-CELL DIVISION (RND) EFFLUX MEMBRANE FUSION PROTEIN-RELATED"/>
    <property type="match status" value="1"/>
</dbReference>
<reference evidence="7 8" key="1">
    <citation type="submission" date="2018-03" db="EMBL/GenBank/DDBJ databases">
        <title>Ahniella affigens gen. nov., sp. nov., a gammaproteobacterium isolated from sandy soil near a stream.</title>
        <authorList>
            <person name="Ko Y."/>
            <person name="Kim J.-H."/>
        </authorList>
    </citation>
    <scope>NUCLEOTIDE SEQUENCE [LARGE SCALE GENOMIC DNA]</scope>
    <source>
        <strain evidence="7 8">D13</strain>
    </source>
</reference>
<dbReference type="Pfam" id="PF25967">
    <property type="entry name" value="RND-MFP_C"/>
    <property type="match status" value="1"/>
</dbReference>
<feature type="domain" description="CusB-like beta-barrel" evidence="5">
    <location>
        <begin position="205"/>
        <end position="274"/>
    </location>
</feature>
<feature type="domain" description="Multidrug resistance protein MdtA-like alpha-helical hairpin" evidence="4">
    <location>
        <begin position="100"/>
        <end position="167"/>
    </location>
</feature>
<keyword evidence="2" id="KW-0175">Coiled coil</keyword>
<dbReference type="NCBIfam" id="TIGR01730">
    <property type="entry name" value="RND_mfp"/>
    <property type="match status" value="1"/>
</dbReference>
<dbReference type="GO" id="GO:1990281">
    <property type="term" value="C:efflux pump complex"/>
    <property type="evidence" value="ECO:0007669"/>
    <property type="project" value="TreeGrafter"/>
</dbReference>
<dbReference type="Gene3D" id="2.40.50.100">
    <property type="match status" value="1"/>
</dbReference>
<dbReference type="Gene3D" id="2.40.420.20">
    <property type="match status" value="1"/>
</dbReference>
<keyword evidence="3" id="KW-0732">Signal</keyword>
<dbReference type="Gene3D" id="1.10.287.470">
    <property type="entry name" value="Helix hairpin bin"/>
    <property type="match status" value="1"/>
</dbReference>
<dbReference type="InterPro" id="IPR058627">
    <property type="entry name" value="MdtA-like_C"/>
</dbReference>
<dbReference type="OrthoDB" id="5730196at2"/>
<dbReference type="InterPro" id="IPR058792">
    <property type="entry name" value="Beta-barrel_RND_2"/>
</dbReference>
<evidence type="ECO:0000259" key="5">
    <source>
        <dbReference type="Pfam" id="PF25954"/>
    </source>
</evidence>
<dbReference type="EMBL" id="CP027860">
    <property type="protein sequence ID" value="AVP97958.1"/>
    <property type="molecule type" value="Genomic_DNA"/>
</dbReference>
<dbReference type="Pfam" id="PF25954">
    <property type="entry name" value="Beta-barrel_RND_2"/>
    <property type="match status" value="1"/>
</dbReference>
<keyword evidence="8" id="KW-1185">Reference proteome</keyword>
<dbReference type="InterPro" id="IPR058624">
    <property type="entry name" value="MdtA-like_HH"/>
</dbReference>
<dbReference type="InterPro" id="IPR006143">
    <property type="entry name" value="RND_pump_MFP"/>
</dbReference>
<proteinExistence type="inferred from homology"/>
<evidence type="ECO:0000313" key="7">
    <source>
        <dbReference type="EMBL" id="AVP97958.1"/>
    </source>
</evidence>
<feature type="chain" id="PRO_5015171180" evidence="3">
    <location>
        <begin position="20"/>
        <end position="353"/>
    </location>
</feature>
<dbReference type="PROSITE" id="PS51257">
    <property type="entry name" value="PROKAR_LIPOPROTEIN"/>
    <property type="match status" value="1"/>
</dbReference>
<name>A0A2P1PSY2_9GAMM</name>
<feature type="coiled-coil region" evidence="2">
    <location>
        <begin position="105"/>
        <end position="163"/>
    </location>
</feature>
<dbReference type="AlphaFoldDB" id="A0A2P1PSY2"/>
<evidence type="ECO:0000259" key="4">
    <source>
        <dbReference type="Pfam" id="PF25876"/>
    </source>
</evidence>
<reference evidence="7 8" key="2">
    <citation type="submission" date="2018-03" db="EMBL/GenBank/DDBJ databases">
        <authorList>
            <person name="Keele B.F."/>
        </authorList>
    </citation>
    <scope>NUCLEOTIDE SEQUENCE [LARGE SCALE GENOMIC DNA]</scope>
    <source>
        <strain evidence="7 8">D13</strain>
    </source>
</reference>
<evidence type="ECO:0000256" key="3">
    <source>
        <dbReference type="SAM" id="SignalP"/>
    </source>
</evidence>
<dbReference type="GO" id="GO:0015562">
    <property type="term" value="F:efflux transmembrane transporter activity"/>
    <property type="evidence" value="ECO:0007669"/>
    <property type="project" value="TreeGrafter"/>
</dbReference>
<dbReference type="Pfam" id="PF25876">
    <property type="entry name" value="HH_MFP_RND"/>
    <property type="match status" value="1"/>
</dbReference>
<evidence type="ECO:0000256" key="2">
    <source>
        <dbReference type="SAM" id="Coils"/>
    </source>
</evidence>
<organism evidence="7 8">
    <name type="scientific">Ahniella affigens</name>
    <dbReference type="NCBI Taxonomy" id="2021234"/>
    <lineage>
        <taxon>Bacteria</taxon>
        <taxon>Pseudomonadati</taxon>
        <taxon>Pseudomonadota</taxon>
        <taxon>Gammaproteobacteria</taxon>
        <taxon>Lysobacterales</taxon>
        <taxon>Rhodanobacteraceae</taxon>
        <taxon>Ahniella</taxon>
    </lineage>
</organism>
<dbReference type="RefSeq" id="WP_106891878.1">
    <property type="nucleotide sequence ID" value="NZ_CP027860.1"/>
</dbReference>
<gene>
    <name evidence="7" type="ORF">C7S18_12435</name>
</gene>
<dbReference type="SUPFAM" id="SSF111369">
    <property type="entry name" value="HlyD-like secretion proteins"/>
    <property type="match status" value="1"/>
</dbReference>
<evidence type="ECO:0000259" key="6">
    <source>
        <dbReference type="Pfam" id="PF25967"/>
    </source>
</evidence>
<accession>A0A2P1PSY2</accession>
<feature type="signal peptide" evidence="3">
    <location>
        <begin position="1"/>
        <end position="19"/>
    </location>
</feature>
<evidence type="ECO:0000256" key="1">
    <source>
        <dbReference type="ARBA" id="ARBA00009477"/>
    </source>
</evidence>
<dbReference type="Proteomes" id="UP000241074">
    <property type="component" value="Chromosome"/>
</dbReference>
<comment type="similarity">
    <text evidence="1">Belongs to the membrane fusion protein (MFP) (TC 8.A.1) family.</text>
</comment>
<dbReference type="Gene3D" id="2.40.30.170">
    <property type="match status" value="1"/>
</dbReference>
<feature type="domain" description="Multidrug resistance protein MdtA-like C-terminal permuted SH3" evidence="6">
    <location>
        <begin position="282"/>
        <end position="334"/>
    </location>
</feature>
<sequence length="353" mass="37756">MRLIRLATLPVLISLAACGGESATPATPAATGLSTLTVGKQSATEERLWDGVVEAVNKATLSAQTGGRVTELPFDVNDYVKVGDVIVRFTDIEQQSGRRQADASLRAAEAAAREAKLAFDRAKEMIEKKLVAQAVYDQAVARNDAAKAALEAARAAVRQAGEQVDYTVVRAPYSGILTERHVQVGETVRPGQPLVSGLSLAQLRVEVEVPQGDLSAIRDQKKAAILLDDGRRIDAKAVIVFPYADARTHSFKIRLELPEVETGLQPGMTVKTAFAIGQTDRLLIPVNALVQRSEVTAVYAIDAKQRVALRQVRLGHRFGDQAEVLAGLNEGEQIAADPLAALALLAGQKEATQ</sequence>
<evidence type="ECO:0000313" key="8">
    <source>
        <dbReference type="Proteomes" id="UP000241074"/>
    </source>
</evidence>
<protein>
    <submittedName>
        <fullName evidence="7">Efflux transporter periplasmic adaptor subunit</fullName>
    </submittedName>
</protein>
<dbReference type="KEGG" id="xba:C7S18_12435"/>